<dbReference type="GO" id="GO:0008171">
    <property type="term" value="F:O-methyltransferase activity"/>
    <property type="evidence" value="ECO:0007669"/>
    <property type="project" value="InterPro"/>
</dbReference>
<feature type="domain" description="O-methyltransferase C-terminal" evidence="1">
    <location>
        <begin position="141"/>
        <end position="272"/>
    </location>
</feature>
<dbReference type="InterPro" id="IPR036388">
    <property type="entry name" value="WH-like_DNA-bd_sf"/>
</dbReference>
<evidence type="ECO:0000313" key="3">
    <source>
        <dbReference type="Proteomes" id="UP000242175"/>
    </source>
</evidence>
<dbReference type="EMBL" id="CP022356">
    <property type="protein sequence ID" value="ASK79864.1"/>
    <property type="molecule type" value="Genomic_DNA"/>
</dbReference>
<reference evidence="2 3" key="1">
    <citation type="journal article" date="2016" name="Int. J. Syst. Evol. Microbiol.">
        <title>Paraphotobacterium marinum gen. nov., sp. nov., a member of the family Vibrionaceae, isolated from surface seawater.</title>
        <authorList>
            <person name="Huang Z."/>
            <person name="Dong C."/>
            <person name="Shao Z."/>
        </authorList>
    </citation>
    <scope>NUCLEOTIDE SEQUENCE [LARGE SCALE GENOMIC DNA]</scope>
    <source>
        <strain evidence="2 3">NSCS20N07D</strain>
    </source>
</reference>
<dbReference type="RefSeq" id="WP_089074772.1">
    <property type="nucleotide sequence ID" value="NZ_CP022356.1"/>
</dbReference>
<dbReference type="Proteomes" id="UP000242175">
    <property type="component" value="Chromosome small"/>
</dbReference>
<protein>
    <recommendedName>
        <fullName evidence="1">O-methyltransferase C-terminal domain-containing protein</fullName>
    </recommendedName>
</protein>
<dbReference type="Pfam" id="PF00891">
    <property type="entry name" value="Methyltransf_2"/>
    <property type="match status" value="1"/>
</dbReference>
<proteinExistence type="predicted"/>
<dbReference type="Gene3D" id="1.10.10.10">
    <property type="entry name" value="Winged helix-like DNA-binding domain superfamily/Winged helix DNA-binding domain"/>
    <property type="match status" value="1"/>
</dbReference>
<dbReference type="InterPro" id="IPR029063">
    <property type="entry name" value="SAM-dependent_MTases_sf"/>
</dbReference>
<dbReference type="OrthoDB" id="8700339at2"/>
<dbReference type="SUPFAM" id="SSF53335">
    <property type="entry name" value="S-adenosyl-L-methionine-dependent methyltransferases"/>
    <property type="match status" value="1"/>
</dbReference>
<evidence type="ECO:0000313" key="2">
    <source>
        <dbReference type="EMBL" id="ASK79864.1"/>
    </source>
</evidence>
<dbReference type="Gene3D" id="3.40.50.150">
    <property type="entry name" value="Vaccinia Virus protein VP39"/>
    <property type="match status" value="1"/>
</dbReference>
<name>A0A220VHK3_9GAMM</name>
<keyword evidence="3" id="KW-1185">Reference proteome</keyword>
<accession>A0A220VHK3</accession>
<organism evidence="2 3">
    <name type="scientific">Paraphotobacterium marinum</name>
    <dbReference type="NCBI Taxonomy" id="1755811"/>
    <lineage>
        <taxon>Bacteria</taxon>
        <taxon>Pseudomonadati</taxon>
        <taxon>Pseudomonadota</taxon>
        <taxon>Gammaproteobacteria</taxon>
        <taxon>Vibrionales</taxon>
        <taxon>Vibrionaceae</taxon>
        <taxon>Paraphotobacterium</taxon>
    </lineage>
</organism>
<evidence type="ECO:0000259" key="1">
    <source>
        <dbReference type="Pfam" id="PF00891"/>
    </source>
</evidence>
<dbReference type="AlphaFoldDB" id="A0A220VHK3"/>
<sequence>MQRKFFFEQQLFDLILGPIRWEVFKFSLENNLFDWLSKDVSSKELSKKFNWCPTHLELILNALTSMDILSKKNQFFKLKEAYLPLLSGPKSTDFKKTLLHLNKIKHINFDSMSNAVKGIQDTRIFHENYWTEAANGLLSFHKSIRNKILISELIKSNILVEDFKLLDIGAGSSTLAKEILNIVPSMQFDLFDLPHCAEMIEEQIPSHSKNMIKTIKGDMNKSTFLKKYNVVLTSMCLYFSKNISDTLQKIKNALLPDGYFVSFHECISKDRTKPQFHVVGRLPIELRNGPLSLDNEAFKKIF</sequence>
<dbReference type="KEGG" id="pmai:CF386_12575"/>
<gene>
    <name evidence="2" type="ORF">CF386_12575</name>
</gene>
<dbReference type="InterPro" id="IPR001077">
    <property type="entry name" value="COMT_C"/>
</dbReference>